<keyword evidence="4 10" id="KW-0560">Oxidoreductase</keyword>
<reference evidence="10 11" key="1">
    <citation type="submission" date="2020-08" db="EMBL/GenBank/DDBJ databases">
        <title>Genomic Encyclopedia of Type Strains, Phase IV (KMG-IV): sequencing the most valuable type-strain genomes for metagenomic binning, comparative biology and taxonomic classification.</title>
        <authorList>
            <person name="Goeker M."/>
        </authorList>
    </citation>
    <scope>NUCLEOTIDE SEQUENCE [LARGE SCALE GENOMIC DNA]</scope>
    <source>
        <strain evidence="10 11">DSM 44197</strain>
    </source>
</reference>
<evidence type="ECO:0000256" key="1">
    <source>
        <dbReference type="ARBA" id="ARBA00001954"/>
    </source>
</evidence>
<dbReference type="InterPro" id="IPR001273">
    <property type="entry name" value="ArAA_hydroxylase"/>
</dbReference>
<sequence>MRATPITPDGRLGPADRHPGMSDPRYLRRRRAFAALARGHQVGQPSPTVRYTEEEHATWRTVHRALTRAHRRHACREVLEAREQAPVPADRIPQHEEVGAELRRLTGFSFTLAGGVVPTRRFLGSMARGHFHAVQFVRHPAVPLYTPEPDVIHDVLGHGIHLSHPAIAEIYRMIGRAAVRADGPETLDAISRVYWFTLECGLLAENGAPKAFGAALLSSYGELDWPGRQIHELDVPTMARTDYDISGYQPLLFCARSLTHLTDALAAYLETLPETAHAA</sequence>
<gene>
    <name evidence="10" type="ORF">HNR61_007370</name>
</gene>
<name>A0A7W3QQG8_ACTNM</name>
<evidence type="ECO:0000256" key="6">
    <source>
        <dbReference type="ARBA" id="ARBA00023033"/>
    </source>
</evidence>
<proteinExistence type="inferred from homology"/>
<protein>
    <submittedName>
        <fullName evidence="10">Phenylalanine-4-hydroxylase</fullName>
        <ecNumber evidence="10">1.14.16.1</ecNumber>
    </submittedName>
</protein>
<feature type="binding site" evidence="7">
    <location>
        <position position="153"/>
    </location>
    <ligand>
        <name>Fe cation</name>
        <dbReference type="ChEBI" id="CHEBI:24875"/>
    </ligand>
</feature>
<dbReference type="GO" id="GO:0004505">
    <property type="term" value="F:phenylalanine 4-monooxygenase activity"/>
    <property type="evidence" value="ECO:0007669"/>
    <property type="project" value="UniProtKB-EC"/>
</dbReference>
<dbReference type="PROSITE" id="PS51410">
    <property type="entry name" value="BH4_AAA_HYDROXYL_2"/>
    <property type="match status" value="1"/>
</dbReference>
<dbReference type="InterPro" id="IPR036951">
    <property type="entry name" value="ArAA_hydroxylase_sf"/>
</dbReference>
<keyword evidence="11" id="KW-1185">Reference proteome</keyword>
<organism evidence="10 11">
    <name type="scientific">Actinomadura namibiensis</name>
    <dbReference type="NCBI Taxonomy" id="182080"/>
    <lineage>
        <taxon>Bacteria</taxon>
        <taxon>Bacillati</taxon>
        <taxon>Actinomycetota</taxon>
        <taxon>Actinomycetes</taxon>
        <taxon>Streptosporangiales</taxon>
        <taxon>Thermomonosporaceae</taxon>
        <taxon>Actinomadura</taxon>
    </lineage>
</organism>
<evidence type="ECO:0000313" key="10">
    <source>
        <dbReference type="EMBL" id="MBA8955694.1"/>
    </source>
</evidence>
<evidence type="ECO:0000256" key="8">
    <source>
        <dbReference type="SAM" id="MobiDB-lite"/>
    </source>
</evidence>
<dbReference type="GO" id="GO:0005506">
    <property type="term" value="F:iron ion binding"/>
    <property type="evidence" value="ECO:0007669"/>
    <property type="project" value="InterPro"/>
</dbReference>
<accession>A0A7W3QQG8</accession>
<evidence type="ECO:0000313" key="11">
    <source>
        <dbReference type="Proteomes" id="UP000572680"/>
    </source>
</evidence>
<dbReference type="PANTHER" id="PTHR11473">
    <property type="entry name" value="AROMATIC AMINO ACID HYDROXYLASE"/>
    <property type="match status" value="1"/>
</dbReference>
<dbReference type="Proteomes" id="UP000572680">
    <property type="component" value="Unassembled WGS sequence"/>
</dbReference>
<dbReference type="PRINTS" id="PR00372">
    <property type="entry name" value="FYWHYDRXLASE"/>
</dbReference>
<evidence type="ECO:0000256" key="5">
    <source>
        <dbReference type="ARBA" id="ARBA00023004"/>
    </source>
</evidence>
<dbReference type="EMBL" id="JACJIA010000012">
    <property type="protein sequence ID" value="MBA8955694.1"/>
    <property type="molecule type" value="Genomic_DNA"/>
</dbReference>
<dbReference type="RefSeq" id="WP_182847657.1">
    <property type="nucleotide sequence ID" value="NZ_BAAALP010000045.1"/>
</dbReference>
<comment type="caution">
    <text evidence="10">The sequence shown here is derived from an EMBL/GenBank/DDBJ whole genome shotgun (WGS) entry which is preliminary data.</text>
</comment>
<evidence type="ECO:0000256" key="4">
    <source>
        <dbReference type="ARBA" id="ARBA00023002"/>
    </source>
</evidence>
<feature type="domain" description="Biopterin-dependent aromatic amino acid hydroxylase family profile" evidence="9">
    <location>
        <begin position="1"/>
        <end position="279"/>
    </location>
</feature>
<feature type="binding site" evidence="7">
    <location>
        <position position="158"/>
    </location>
    <ligand>
        <name>Fe cation</name>
        <dbReference type="ChEBI" id="CHEBI:24875"/>
    </ligand>
</feature>
<comment type="similarity">
    <text evidence="2">Belongs to the biopterin-dependent aromatic amino acid hydroxylase family.</text>
</comment>
<evidence type="ECO:0000256" key="2">
    <source>
        <dbReference type="ARBA" id="ARBA00009712"/>
    </source>
</evidence>
<dbReference type="AlphaFoldDB" id="A0A7W3QQG8"/>
<evidence type="ECO:0000259" key="9">
    <source>
        <dbReference type="PROSITE" id="PS51410"/>
    </source>
</evidence>
<dbReference type="Pfam" id="PF00351">
    <property type="entry name" value="Biopterin_H"/>
    <property type="match status" value="1"/>
</dbReference>
<feature type="region of interest" description="Disordered" evidence="8">
    <location>
        <begin position="1"/>
        <end position="24"/>
    </location>
</feature>
<feature type="binding site" evidence="7">
    <location>
        <position position="199"/>
    </location>
    <ligand>
        <name>Fe cation</name>
        <dbReference type="ChEBI" id="CHEBI:24875"/>
    </ligand>
</feature>
<evidence type="ECO:0000256" key="3">
    <source>
        <dbReference type="ARBA" id="ARBA00022723"/>
    </source>
</evidence>
<keyword evidence="6" id="KW-0503">Monooxygenase</keyword>
<dbReference type="Gene3D" id="1.10.800.10">
    <property type="entry name" value="Aromatic amino acid hydroxylase"/>
    <property type="match status" value="1"/>
</dbReference>
<dbReference type="EC" id="1.14.16.1" evidence="10"/>
<evidence type="ECO:0000256" key="7">
    <source>
        <dbReference type="PIRSR" id="PIRSR601273-2"/>
    </source>
</evidence>
<dbReference type="SUPFAM" id="SSF56534">
    <property type="entry name" value="Aromatic aminoacid monoxygenases, catalytic and oligomerization domains"/>
    <property type="match status" value="1"/>
</dbReference>
<keyword evidence="5 7" id="KW-0408">Iron</keyword>
<comment type="cofactor">
    <cofactor evidence="1 7">
        <name>Fe(2+)</name>
        <dbReference type="ChEBI" id="CHEBI:29033"/>
    </cofactor>
</comment>
<dbReference type="InterPro" id="IPR036329">
    <property type="entry name" value="Aro-AA_hydroxylase_C_sf"/>
</dbReference>
<dbReference type="PANTHER" id="PTHR11473:SF24">
    <property type="entry name" value="PHENYLALANINE-4-HYDROXYLASE"/>
    <property type="match status" value="1"/>
</dbReference>
<keyword evidence="3 7" id="KW-0479">Metal-binding</keyword>
<dbReference type="InterPro" id="IPR019774">
    <property type="entry name" value="Aromatic-AA_hydroxylase_C"/>
</dbReference>